<accession>A0A5J4S4M4</accession>
<sequence length="103" mass="12065">MENLALFIHFLPYFWGRVRYVLLLRYTLSTCAVLLSVCFVPDAVGQARESPFLYKTYLGIVTDIHFYFSDMEKRGMYSQRAKCGIILYHKILLTFFSCAVNRC</sequence>
<proteinExistence type="predicted"/>
<organism evidence="1">
    <name type="scientific">termite gut metagenome</name>
    <dbReference type="NCBI Taxonomy" id="433724"/>
    <lineage>
        <taxon>unclassified sequences</taxon>
        <taxon>metagenomes</taxon>
        <taxon>organismal metagenomes</taxon>
    </lineage>
</organism>
<comment type="caution">
    <text evidence="1">The sequence shown here is derived from an EMBL/GenBank/DDBJ whole genome shotgun (WGS) entry which is preliminary data.</text>
</comment>
<dbReference type="AlphaFoldDB" id="A0A5J4S4M4"/>
<gene>
    <name evidence="1" type="ORF">EZS27_011833</name>
</gene>
<name>A0A5J4S4M4_9ZZZZ</name>
<protein>
    <submittedName>
        <fullName evidence="1">Uncharacterized protein</fullName>
    </submittedName>
</protein>
<reference evidence="1" key="1">
    <citation type="submission" date="2019-03" db="EMBL/GenBank/DDBJ databases">
        <title>Single cell metagenomics reveals metabolic interactions within the superorganism composed of flagellate Streblomastix strix and complex community of Bacteroidetes bacteria on its surface.</title>
        <authorList>
            <person name="Treitli S.C."/>
            <person name="Kolisko M."/>
            <person name="Husnik F."/>
            <person name="Keeling P."/>
            <person name="Hampl V."/>
        </authorList>
    </citation>
    <scope>NUCLEOTIDE SEQUENCE</scope>
    <source>
        <strain evidence="1">STM</strain>
    </source>
</reference>
<dbReference type="EMBL" id="SNRY01000471">
    <property type="protein sequence ID" value="KAA6340283.1"/>
    <property type="molecule type" value="Genomic_DNA"/>
</dbReference>
<evidence type="ECO:0000313" key="1">
    <source>
        <dbReference type="EMBL" id="KAA6340283.1"/>
    </source>
</evidence>